<dbReference type="Gene3D" id="3.40.47.10">
    <property type="match status" value="2"/>
</dbReference>
<dbReference type="Pfam" id="PF02803">
    <property type="entry name" value="Thiolase_C"/>
    <property type="match status" value="1"/>
</dbReference>
<dbReference type="Proteomes" id="UP000318065">
    <property type="component" value="Chromosome"/>
</dbReference>
<feature type="active site" description="Proton acceptor" evidence="7">
    <location>
        <position position="358"/>
    </location>
</feature>
<evidence type="ECO:0000256" key="6">
    <source>
        <dbReference type="ARBA" id="ARBA00040529"/>
    </source>
</evidence>
<evidence type="ECO:0000313" key="11">
    <source>
        <dbReference type="EMBL" id="BBL79740.1"/>
    </source>
</evidence>
<dbReference type="RefSeq" id="WP_143527774.1">
    <property type="nucleotide sequence ID" value="NZ_AP019791.1"/>
</dbReference>
<dbReference type="InterPro" id="IPR020613">
    <property type="entry name" value="Thiolase_CS"/>
</dbReference>
<evidence type="ECO:0000256" key="5">
    <source>
        <dbReference type="ARBA" id="ARBA00030755"/>
    </source>
</evidence>
<protein>
    <recommendedName>
        <fullName evidence="6">Probable acetyl-CoA acetyltransferase</fullName>
        <ecNumber evidence="2">2.3.1.9</ecNumber>
    </recommendedName>
    <alternativeName>
        <fullName evidence="5">Acetoacetyl-CoA thiolase</fullName>
    </alternativeName>
</protein>
<feature type="domain" description="Thiolase N-terminal" evidence="9">
    <location>
        <begin position="11"/>
        <end position="270"/>
    </location>
</feature>
<dbReference type="GO" id="GO:0003985">
    <property type="term" value="F:acetyl-CoA C-acetyltransferase activity"/>
    <property type="evidence" value="ECO:0007669"/>
    <property type="project" value="UniProtKB-EC"/>
</dbReference>
<accession>A0A510HIB9</accession>
<dbReference type="PROSITE" id="PS00099">
    <property type="entry name" value="THIOLASE_3"/>
    <property type="match status" value="1"/>
</dbReference>
<evidence type="ECO:0000259" key="10">
    <source>
        <dbReference type="Pfam" id="PF02803"/>
    </source>
</evidence>
<dbReference type="PROSITE" id="PS00737">
    <property type="entry name" value="THIOLASE_2"/>
    <property type="match status" value="1"/>
</dbReference>
<feature type="domain" description="Thiolase C-terminal" evidence="10">
    <location>
        <begin position="281"/>
        <end position="401"/>
    </location>
</feature>
<dbReference type="InterPro" id="IPR002155">
    <property type="entry name" value="Thiolase"/>
</dbReference>
<keyword evidence="4 8" id="KW-0012">Acyltransferase</keyword>
<evidence type="ECO:0000256" key="7">
    <source>
        <dbReference type="PIRSR" id="PIRSR000429-1"/>
    </source>
</evidence>
<dbReference type="InterPro" id="IPR020616">
    <property type="entry name" value="Thiolase_N"/>
</dbReference>
<dbReference type="SUPFAM" id="SSF53901">
    <property type="entry name" value="Thiolase-like"/>
    <property type="match status" value="2"/>
</dbReference>
<dbReference type="PANTHER" id="PTHR18919">
    <property type="entry name" value="ACETYL-COA C-ACYLTRANSFERASE"/>
    <property type="match status" value="1"/>
</dbReference>
<dbReference type="AlphaFoldDB" id="A0A510HIB9"/>
<proteinExistence type="inferred from homology"/>
<organism evidence="11 12">
    <name type="scientific">Rubrobacter xylanophilus</name>
    <dbReference type="NCBI Taxonomy" id="49319"/>
    <lineage>
        <taxon>Bacteria</taxon>
        <taxon>Bacillati</taxon>
        <taxon>Actinomycetota</taxon>
        <taxon>Rubrobacteria</taxon>
        <taxon>Rubrobacterales</taxon>
        <taxon>Rubrobacteraceae</taxon>
        <taxon>Rubrobacter</taxon>
    </lineage>
</organism>
<dbReference type="EMBL" id="AP019791">
    <property type="protein sequence ID" value="BBL79740.1"/>
    <property type="molecule type" value="Genomic_DNA"/>
</dbReference>
<dbReference type="InterPro" id="IPR020617">
    <property type="entry name" value="Thiolase_C"/>
</dbReference>
<evidence type="ECO:0000256" key="8">
    <source>
        <dbReference type="RuleBase" id="RU003557"/>
    </source>
</evidence>
<evidence type="ECO:0000256" key="1">
    <source>
        <dbReference type="ARBA" id="ARBA00010982"/>
    </source>
</evidence>
<feature type="active site" description="Acyl-thioester intermediate" evidence="7">
    <location>
        <position position="95"/>
    </location>
</feature>
<evidence type="ECO:0000256" key="2">
    <source>
        <dbReference type="ARBA" id="ARBA00012705"/>
    </source>
</evidence>
<evidence type="ECO:0000256" key="4">
    <source>
        <dbReference type="ARBA" id="ARBA00023315"/>
    </source>
</evidence>
<evidence type="ECO:0000313" key="12">
    <source>
        <dbReference type="Proteomes" id="UP000318065"/>
    </source>
</evidence>
<keyword evidence="12" id="KW-1185">Reference proteome</keyword>
<dbReference type="InterPro" id="IPR020610">
    <property type="entry name" value="Thiolase_AS"/>
</dbReference>
<dbReference type="FunFam" id="3.40.47.10:FF:000010">
    <property type="entry name" value="Acetyl-CoA acetyltransferase (Thiolase)"/>
    <property type="match status" value="1"/>
</dbReference>
<sequence length="402" mass="42108">MSFGNGNGREVVISTPLRTAIGTFGGSLKDVPATELGATVGREVISRSGVDPERVDQVIVGNILSAGQGMNPARQVGMKSGLPVEAPAMTLNRMCGSGLQAIVSAAQEIALGDAEVVMAGGIENMDQAPFLLPKGRYGYRMGMPKADLLDHMVYDGLWDIFNDYHMGMTAENVAERYGVSREDSDAYAVRSHQRAARAIAEGYFDEQIVPVEVRQKKETVKFTRDEHVRENATLEGLARLKPVFKRDGGTVTAGNASGINDGAALMLVSSARKAEELGLPVAGRLVSAAVAGVDPAIMGVGMVPASQAALKKAGLSIEDMDVVEANEAFASIAVTVGRELKVPEEKLNPLGGAVALGHPIGATGAILTVKILHELARTGGRYGLVTLCIGGGMGIAAVFERI</sequence>
<dbReference type="PIRSF" id="PIRSF000429">
    <property type="entry name" value="Ac-CoA_Ac_transf"/>
    <property type="match status" value="1"/>
</dbReference>
<keyword evidence="3 8" id="KW-0808">Transferase</keyword>
<comment type="similarity">
    <text evidence="1 8">Belongs to the thiolase-like superfamily. Thiolase family.</text>
</comment>
<dbReference type="InterPro" id="IPR016039">
    <property type="entry name" value="Thiolase-like"/>
</dbReference>
<gene>
    <name evidence="11" type="primary">thlA</name>
    <name evidence="11" type="ORF">RxyAA322_15940</name>
</gene>
<name>A0A510HIB9_9ACTN</name>
<feature type="active site" description="Proton acceptor" evidence="7">
    <location>
        <position position="388"/>
    </location>
</feature>
<dbReference type="InterPro" id="IPR020615">
    <property type="entry name" value="Thiolase_acyl_enz_int_AS"/>
</dbReference>
<dbReference type="PANTHER" id="PTHR18919:SF107">
    <property type="entry name" value="ACETYL-COA ACETYLTRANSFERASE, CYTOSOLIC"/>
    <property type="match status" value="1"/>
</dbReference>
<dbReference type="PROSITE" id="PS00098">
    <property type="entry name" value="THIOLASE_1"/>
    <property type="match status" value="1"/>
</dbReference>
<dbReference type="CDD" id="cd00751">
    <property type="entry name" value="thiolase"/>
    <property type="match status" value="1"/>
</dbReference>
<dbReference type="OrthoDB" id="9764638at2"/>
<reference evidence="11" key="1">
    <citation type="journal article" date="2019" name="Microbiol. Resour. Announc.">
        <title>Complete Genome Sequence of Rubrobacter xylanophilus Strain AA3-22, Isolated from Arima Onsen in Japan.</title>
        <authorList>
            <person name="Tomariguchi N."/>
            <person name="Miyazaki K."/>
        </authorList>
    </citation>
    <scope>NUCLEOTIDE SEQUENCE [LARGE SCALE GENOMIC DNA]</scope>
    <source>
        <strain evidence="11">AA3-22</strain>
    </source>
</reference>
<dbReference type="EC" id="2.3.1.9" evidence="2"/>
<dbReference type="NCBIfam" id="TIGR01930">
    <property type="entry name" value="AcCoA-C-Actrans"/>
    <property type="match status" value="1"/>
</dbReference>
<dbReference type="Pfam" id="PF00108">
    <property type="entry name" value="Thiolase_N"/>
    <property type="match status" value="1"/>
</dbReference>
<evidence type="ECO:0000256" key="3">
    <source>
        <dbReference type="ARBA" id="ARBA00022679"/>
    </source>
</evidence>
<evidence type="ECO:0000259" key="9">
    <source>
        <dbReference type="Pfam" id="PF00108"/>
    </source>
</evidence>